<keyword evidence="2" id="KW-1185">Reference proteome</keyword>
<accession>A0A061GVX7</accession>
<organism evidence="1 2">
    <name type="scientific">Theobroma cacao</name>
    <name type="common">Cacao</name>
    <name type="synonym">Cocoa</name>
    <dbReference type="NCBI Taxonomy" id="3641"/>
    <lineage>
        <taxon>Eukaryota</taxon>
        <taxon>Viridiplantae</taxon>
        <taxon>Streptophyta</taxon>
        <taxon>Embryophyta</taxon>
        <taxon>Tracheophyta</taxon>
        <taxon>Spermatophyta</taxon>
        <taxon>Magnoliopsida</taxon>
        <taxon>eudicotyledons</taxon>
        <taxon>Gunneridae</taxon>
        <taxon>Pentapetalae</taxon>
        <taxon>rosids</taxon>
        <taxon>malvids</taxon>
        <taxon>Malvales</taxon>
        <taxon>Malvaceae</taxon>
        <taxon>Byttnerioideae</taxon>
        <taxon>Theobroma</taxon>
    </lineage>
</organism>
<dbReference type="HOGENOM" id="CLU_2745213_0_0_1"/>
<dbReference type="Gramene" id="EOY33327">
    <property type="protein sequence ID" value="EOY33327"/>
    <property type="gene ID" value="TCM_041286"/>
</dbReference>
<sequence length="71" mass="8349">MPIGGLEAPFLLCFLMDRKLNFKVMCKSLTDLQMLFCDFYQEFLADWLPLSKMVITMKDAVYLRVIRCVYA</sequence>
<dbReference type="AlphaFoldDB" id="A0A061GVX7"/>
<reference evidence="1 2" key="1">
    <citation type="journal article" date="2013" name="Genome Biol.">
        <title>The genome sequence of the most widely cultivated cacao type and its use to identify candidate genes regulating pod color.</title>
        <authorList>
            <person name="Motamayor J.C."/>
            <person name="Mockaitis K."/>
            <person name="Schmutz J."/>
            <person name="Haiminen N."/>
            <person name="Iii D.L."/>
            <person name="Cornejo O."/>
            <person name="Findley S.D."/>
            <person name="Zheng P."/>
            <person name="Utro F."/>
            <person name="Royaert S."/>
            <person name="Saski C."/>
            <person name="Jenkins J."/>
            <person name="Podicheti R."/>
            <person name="Zhao M."/>
            <person name="Scheffler B.E."/>
            <person name="Stack J.C."/>
            <person name="Feltus F.A."/>
            <person name="Mustiga G.M."/>
            <person name="Amores F."/>
            <person name="Phillips W."/>
            <person name="Marelli J.P."/>
            <person name="May G.D."/>
            <person name="Shapiro H."/>
            <person name="Ma J."/>
            <person name="Bustamante C.D."/>
            <person name="Schnell R.J."/>
            <person name="Main D."/>
            <person name="Gilbert D."/>
            <person name="Parida L."/>
            <person name="Kuhn D.N."/>
        </authorList>
    </citation>
    <scope>NUCLEOTIDE SEQUENCE [LARGE SCALE GENOMIC DNA]</scope>
    <source>
        <strain evidence="2">cv. Matina 1-6</strain>
    </source>
</reference>
<dbReference type="Proteomes" id="UP000026915">
    <property type="component" value="Chromosome 9"/>
</dbReference>
<evidence type="ECO:0000313" key="1">
    <source>
        <dbReference type="EMBL" id="EOY33327.1"/>
    </source>
</evidence>
<dbReference type="InParanoid" id="A0A061GVX7"/>
<proteinExistence type="predicted"/>
<evidence type="ECO:0000313" key="2">
    <source>
        <dbReference type="Proteomes" id="UP000026915"/>
    </source>
</evidence>
<dbReference type="EMBL" id="CM001887">
    <property type="protein sequence ID" value="EOY33327.1"/>
    <property type="molecule type" value="Genomic_DNA"/>
</dbReference>
<gene>
    <name evidence="1" type="ORF">TCM_041286</name>
</gene>
<protein>
    <submittedName>
        <fullName evidence="1">Uncharacterized protein</fullName>
    </submittedName>
</protein>
<name>A0A061GVX7_THECC</name>